<keyword evidence="1" id="KW-1133">Transmembrane helix</keyword>
<sequence>MFTRQTLATALLATAAIAVSYGTAGADPTPVPETISGSTYGIGYQISQDDVDTFTTTLTGGSFRRADHGVDILTATGDVVAHLPLRLALDEKHDAEITPTIEGNKLIADVSAREIGTWRKTSPWERSISAGMGLGAAGGALVGGFLGLVLGIATAGLLLPITLPVGLIGGLLIGMAAGGAAGASIPNSQVPDQWQYEKECKNYGDYKVCW</sequence>
<feature type="signal peptide" evidence="2">
    <location>
        <begin position="1"/>
        <end position="26"/>
    </location>
</feature>
<dbReference type="Proteomes" id="UP001551658">
    <property type="component" value="Unassembled WGS sequence"/>
</dbReference>
<organism evidence="4 5">
    <name type="scientific">Nocardia fusca</name>
    <dbReference type="NCBI Taxonomy" id="941183"/>
    <lineage>
        <taxon>Bacteria</taxon>
        <taxon>Bacillati</taxon>
        <taxon>Actinomycetota</taxon>
        <taxon>Actinomycetes</taxon>
        <taxon>Mycobacteriales</taxon>
        <taxon>Nocardiaceae</taxon>
        <taxon>Nocardia</taxon>
    </lineage>
</organism>
<feature type="transmembrane region" description="Helical" evidence="1">
    <location>
        <begin position="157"/>
        <end position="181"/>
    </location>
</feature>
<evidence type="ECO:0000256" key="1">
    <source>
        <dbReference type="SAM" id="Phobius"/>
    </source>
</evidence>
<evidence type="ECO:0000313" key="5">
    <source>
        <dbReference type="Proteomes" id="UP001551658"/>
    </source>
</evidence>
<feature type="domain" description="DUF8020" evidence="3">
    <location>
        <begin position="41"/>
        <end position="106"/>
    </location>
</feature>
<dbReference type="EMBL" id="JBFAIH010000031">
    <property type="protein sequence ID" value="MEV0367479.1"/>
    <property type="molecule type" value="Genomic_DNA"/>
</dbReference>
<comment type="caution">
    <text evidence="4">The sequence shown here is derived from an EMBL/GenBank/DDBJ whole genome shotgun (WGS) entry which is preliminary data.</text>
</comment>
<name>A0ABV3FIE3_9NOCA</name>
<dbReference type="RefSeq" id="WP_357987080.1">
    <property type="nucleotide sequence ID" value="NZ_JBFAIH010000031.1"/>
</dbReference>
<accession>A0ABV3FIE3</accession>
<dbReference type="Pfam" id="PF26059">
    <property type="entry name" value="DUF8020"/>
    <property type="match status" value="1"/>
</dbReference>
<feature type="transmembrane region" description="Helical" evidence="1">
    <location>
        <begin position="128"/>
        <end position="150"/>
    </location>
</feature>
<evidence type="ECO:0000256" key="2">
    <source>
        <dbReference type="SAM" id="SignalP"/>
    </source>
</evidence>
<dbReference type="InterPro" id="IPR058333">
    <property type="entry name" value="DUF8020"/>
</dbReference>
<protein>
    <recommendedName>
        <fullName evidence="3">DUF8020 domain-containing protein</fullName>
    </recommendedName>
</protein>
<proteinExistence type="predicted"/>
<evidence type="ECO:0000259" key="3">
    <source>
        <dbReference type="Pfam" id="PF26059"/>
    </source>
</evidence>
<gene>
    <name evidence="4" type="ORF">AB0H72_32820</name>
</gene>
<evidence type="ECO:0000313" key="4">
    <source>
        <dbReference type="EMBL" id="MEV0367479.1"/>
    </source>
</evidence>
<feature type="chain" id="PRO_5046122002" description="DUF8020 domain-containing protein" evidence="2">
    <location>
        <begin position="27"/>
        <end position="210"/>
    </location>
</feature>
<keyword evidence="1" id="KW-0812">Transmembrane</keyword>
<keyword evidence="2" id="KW-0732">Signal</keyword>
<keyword evidence="5" id="KW-1185">Reference proteome</keyword>
<reference evidence="4 5" key="1">
    <citation type="submission" date="2024-06" db="EMBL/GenBank/DDBJ databases">
        <title>The Natural Products Discovery Center: Release of the First 8490 Sequenced Strains for Exploring Actinobacteria Biosynthetic Diversity.</title>
        <authorList>
            <person name="Kalkreuter E."/>
            <person name="Kautsar S.A."/>
            <person name="Yang D."/>
            <person name="Bader C.D."/>
            <person name="Teijaro C.N."/>
            <person name="Fluegel L."/>
            <person name="Davis C.M."/>
            <person name="Simpson J.R."/>
            <person name="Lauterbach L."/>
            <person name="Steele A.D."/>
            <person name="Gui C."/>
            <person name="Meng S."/>
            <person name="Li G."/>
            <person name="Viehrig K."/>
            <person name="Ye F."/>
            <person name="Su P."/>
            <person name="Kiefer A.F."/>
            <person name="Nichols A."/>
            <person name="Cepeda A.J."/>
            <person name="Yan W."/>
            <person name="Fan B."/>
            <person name="Jiang Y."/>
            <person name="Adhikari A."/>
            <person name="Zheng C.-J."/>
            <person name="Schuster L."/>
            <person name="Cowan T.M."/>
            <person name="Smanski M.J."/>
            <person name="Chevrette M.G."/>
            <person name="De Carvalho L.P.S."/>
            <person name="Shen B."/>
        </authorList>
    </citation>
    <scope>NUCLEOTIDE SEQUENCE [LARGE SCALE GENOMIC DNA]</scope>
    <source>
        <strain evidence="4 5">NPDC050671</strain>
    </source>
</reference>
<keyword evidence="1" id="KW-0472">Membrane</keyword>